<dbReference type="GO" id="GO:0005576">
    <property type="term" value="C:extracellular region"/>
    <property type="evidence" value="ECO:0007669"/>
    <property type="project" value="UniProtKB-SubCell"/>
</dbReference>
<comment type="function">
    <text evidence="7">Involved in the regulation of gamete interactions during the double fertilization and to prevent multiple-pollen tube attraction; mediates the redistribution of the gamete fusogen HAP2/GCS1 to the cell surface after secretion upon sperm arrival.</text>
</comment>
<dbReference type="InterPro" id="IPR044711">
    <property type="entry name" value="EC11-15"/>
</dbReference>
<evidence type="ECO:0000256" key="8">
    <source>
        <dbReference type="ARBA" id="ARBA00034484"/>
    </source>
</evidence>
<feature type="region of interest" description="Disordered" evidence="9">
    <location>
        <begin position="126"/>
        <end position="162"/>
    </location>
</feature>
<evidence type="ECO:0000256" key="2">
    <source>
        <dbReference type="ARBA" id="ARBA00004613"/>
    </source>
</evidence>
<protein>
    <recommendedName>
        <fullName evidence="11">Prolamin-like domain-containing protein</fullName>
    </recommendedName>
</protein>
<evidence type="ECO:0000256" key="6">
    <source>
        <dbReference type="ARBA" id="ARBA00023329"/>
    </source>
</evidence>
<organism evidence="12 13">
    <name type="scientific">Malus baccata</name>
    <name type="common">Siberian crab apple</name>
    <name type="synonym">Pyrus baccata</name>
    <dbReference type="NCBI Taxonomy" id="106549"/>
    <lineage>
        <taxon>Eukaryota</taxon>
        <taxon>Viridiplantae</taxon>
        <taxon>Streptophyta</taxon>
        <taxon>Embryophyta</taxon>
        <taxon>Tracheophyta</taxon>
        <taxon>Spermatophyta</taxon>
        <taxon>Magnoliopsida</taxon>
        <taxon>eudicotyledons</taxon>
        <taxon>Gunneridae</taxon>
        <taxon>Pentapetalae</taxon>
        <taxon>rosids</taxon>
        <taxon>fabids</taxon>
        <taxon>Rosales</taxon>
        <taxon>Rosaceae</taxon>
        <taxon>Amygdaloideae</taxon>
        <taxon>Maleae</taxon>
        <taxon>Malus</taxon>
    </lineage>
</organism>
<keyword evidence="4 10" id="KW-0732">Signal</keyword>
<sequence length="162" mass="16591">MASLNVAFPVAVCLIFLGADHALAARNVINPMQPGYNIPIAARIKTGNEGDGRLADCWNALVELKSCSNEVVLFFLNGQADIGPDCCKAIATITRHCWPAMLTSIGFTAEEGNILRGYCDAAASATSTNSSAPSSPPLAAAATTPSSPPLAAAATTPVPPAH</sequence>
<evidence type="ECO:0000256" key="10">
    <source>
        <dbReference type="SAM" id="SignalP"/>
    </source>
</evidence>
<dbReference type="Proteomes" id="UP000315295">
    <property type="component" value="Unassembled WGS sequence"/>
</dbReference>
<evidence type="ECO:0000313" key="13">
    <source>
        <dbReference type="Proteomes" id="UP000315295"/>
    </source>
</evidence>
<dbReference type="PANTHER" id="PTHR35293">
    <property type="entry name" value="EGG CELL-SECRETED PROTEIN 1.5"/>
    <property type="match status" value="1"/>
</dbReference>
<evidence type="ECO:0000313" key="12">
    <source>
        <dbReference type="EMBL" id="TQD80914.1"/>
    </source>
</evidence>
<feature type="signal peptide" evidence="10">
    <location>
        <begin position="1"/>
        <end position="24"/>
    </location>
</feature>
<feature type="chain" id="PRO_5021907334" description="Prolamin-like domain-containing protein" evidence="10">
    <location>
        <begin position="25"/>
        <end position="162"/>
    </location>
</feature>
<evidence type="ECO:0000256" key="5">
    <source>
        <dbReference type="ARBA" id="ARBA00023279"/>
    </source>
</evidence>
<keyword evidence="5" id="KW-0278">Fertilization</keyword>
<dbReference type="STRING" id="106549.A0A540L353"/>
<dbReference type="GO" id="GO:0080155">
    <property type="term" value="P:regulation of double fertilization forming a zygote and endosperm"/>
    <property type="evidence" value="ECO:0007669"/>
    <property type="project" value="UniProtKB-ARBA"/>
</dbReference>
<proteinExistence type="inferred from homology"/>
<dbReference type="GO" id="GO:0031410">
    <property type="term" value="C:cytoplasmic vesicle"/>
    <property type="evidence" value="ECO:0007669"/>
    <property type="project" value="UniProtKB-SubCell"/>
</dbReference>
<dbReference type="GO" id="GO:2000008">
    <property type="term" value="P:regulation of protein localization to cell surface"/>
    <property type="evidence" value="ECO:0007669"/>
    <property type="project" value="UniProtKB-ARBA"/>
</dbReference>
<evidence type="ECO:0000259" key="11">
    <source>
        <dbReference type="Pfam" id="PF05617"/>
    </source>
</evidence>
<evidence type="ECO:0000256" key="7">
    <source>
        <dbReference type="ARBA" id="ARBA00034457"/>
    </source>
</evidence>
<feature type="compositionally biased region" description="Low complexity" evidence="9">
    <location>
        <begin position="126"/>
        <end position="156"/>
    </location>
</feature>
<evidence type="ECO:0000256" key="1">
    <source>
        <dbReference type="ARBA" id="ARBA00004541"/>
    </source>
</evidence>
<dbReference type="AlphaFoldDB" id="A0A540L353"/>
<dbReference type="Pfam" id="PF05617">
    <property type="entry name" value="Prolamin_like"/>
    <property type="match status" value="1"/>
</dbReference>
<comment type="subcellular location">
    <subcellularLocation>
        <location evidence="1">Cytoplasmic vesicle</location>
    </subcellularLocation>
    <subcellularLocation>
        <location evidence="2">Secreted</location>
    </subcellularLocation>
</comment>
<reference evidence="12 13" key="1">
    <citation type="journal article" date="2019" name="G3 (Bethesda)">
        <title>Sequencing of a Wild Apple (Malus baccata) Genome Unravels the Differences Between Cultivated and Wild Apple Species Regarding Disease Resistance and Cold Tolerance.</title>
        <authorList>
            <person name="Chen X."/>
        </authorList>
    </citation>
    <scope>NUCLEOTIDE SEQUENCE [LARGE SCALE GENOMIC DNA]</scope>
    <source>
        <strain evidence="13">cv. Shandingzi</strain>
        <tissue evidence="12">Leaves</tissue>
    </source>
</reference>
<keyword evidence="6" id="KW-0968">Cytoplasmic vesicle</keyword>
<evidence type="ECO:0000256" key="3">
    <source>
        <dbReference type="ARBA" id="ARBA00022525"/>
    </source>
</evidence>
<keyword evidence="3" id="KW-0964">Secreted</keyword>
<evidence type="ECO:0000256" key="9">
    <source>
        <dbReference type="SAM" id="MobiDB-lite"/>
    </source>
</evidence>
<dbReference type="InterPro" id="IPR008502">
    <property type="entry name" value="Prolamin-like"/>
</dbReference>
<dbReference type="EMBL" id="VIEB01000789">
    <property type="protein sequence ID" value="TQD80914.1"/>
    <property type="molecule type" value="Genomic_DNA"/>
</dbReference>
<comment type="similarity">
    <text evidence="8">Belongs to the plant egg cell-secreted peptide family.</text>
</comment>
<name>A0A540L353_MALBA</name>
<gene>
    <name evidence="12" type="ORF">C1H46_033530</name>
</gene>
<dbReference type="GO" id="GO:0009567">
    <property type="term" value="P:double fertilization forming a zygote and endosperm"/>
    <property type="evidence" value="ECO:0007669"/>
    <property type="project" value="InterPro"/>
</dbReference>
<dbReference type="PANTHER" id="PTHR35293:SF10">
    <property type="entry name" value="EGG CELL-SECRETED PROTEIN 1.2-RELATED"/>
    <property type="match status" value="1"/>
</dbReference>
<keyword evidence="13" id="KW-1185">Reference proteome</keyword>
<feature type="domain" description="Prolamin-like" evidence="11">
    <location>
        <begin position="56"/>
        <end position="120"/>
    </location>
</feature>
<comment type="caution">
    <text evidence="12">The sequence shown here is derived from an EMBL/GenBank/DDBJ whole genome shotgun (WGS) entry which is preliminary data.</text>
</comment>
<accession>A0A540L353</accession>
<evidence type="ECO:0000256" key="4">
    <source>
        <dbReference type="ARBA" id="ARBA00022729"/>
    </source>
</evidence>